<feature type="region of interest" description="Disordered" evidence="1">
    <location>
        <begin position="61"/>
        <end position="81"/>
    </location>
</feature>
<accession>A0A0M7B947</accession>
<dbReference type="Proteomes" id="UP000049455">
    <property type="component" value="Unassembled WGS sequence"/>
</dbReference>
<evidence type="ECO:0000313" key="3">
    <source>
        <dbReference type="Proteomes" id="UP000049455"/>
    </source>
</evidence>
<keyword evidence="3" id="KW-1185">Reference proteome</keyword>
<gene>
    <name evidence="2" type="ORF">JSE7799_01438</name>
</gene>
<reference evidence="2 3" key="1">
    <citation type="submission" date="2015-09" db="EMBL/GenBank/DDBJ databases">
        <authorList>
            <person name="Jackson K.R."/>
            <person name="Lunt B.L."/>
            <person name="Fisher J.N.B."/>
            <person name="Gardner A.V."/>
            <person name="Bailey M.E."/>
            <person name="Deus L.M."/>
            <person name="Earl A.S."/>
            <person name="Gibby P.D."/>
            <person name="Hartmann K.A."/>
            <person name="Liu J.E."/>
            <person name="Manci A.M."/>
            <person name="Nielsen D.A."/>
            <person name="Solomon M.B."/>
            <person name="Breakwell D.P."/>
            <person name="Burnett S.H."/>
            <person name="Grose J.H."/>
        </authorList>
    </citation>
    <scope>NUCLEOTIDE SEQUENCE [LARGE SCALE GENOMIC DNA]</scope>
    <source>
        <strain evidence="2 3">CECT 7799</strain>
    </source>
</reference>
<name>A0A0M7B947_9RHOB</name>
<evidence type="ECO:0000313" key="2">
    <source>
        <dbReference type="EMBL" id="CUH38614.1"/>
    </source>
</evidence>
<sequence length="81" mass="9651">MPLDRLIDLLAEAAVRKLSQEREKQEATPDAMETLWRQMMKKGRRFLDHLNALLTLPNYHTTQDRRTRDDCRPLPQIRHAE</sequence>
<dbReference type="EMBL" id="CYPR01000088">
    <property type="protein sequence ID" value="CUH38614.1"/>
    <property type="molecule type" value="Genomic_DNA"/>
</dbReference>
<feature type="compositionally biased region" description="Basic and acidic residues" evidence="1">
    <location>
        <begin position="62"/>
        <end position="81"/>
    </location>
</feature>
<dbReference type="STRING" id="313367.JSE7799_01438"/>
<organism evidence="2 3">
    <name type="scientific">Jannaschia seosinensis</name>
    <dbReference type="NCBI Taxonomy" id="313367"/>
    <lineage>
        <taxon>Bacteria</taxon>
        <taxon>Pseudomonadati</taxon>
        <taxon>Pseudomonadota</taxon>
        <taxon>Alphaproteobacteria</taxon>
        <taxon>Rhodobacterales</taxon>
        <taxon>Roseobacteraceae</taxon>
        <taxon>Jannaschia</taxon>
    </lineage>
</organism>
<dbReference type="AlphaFoldDB" id="A0A0M7B947"/>
<evidence type="ECO:0000256" key="1">
    <source>
        <dbReference type="SAM" id="MobiDB-lite"/>
    </source>
</evidence>
<proteinExistence type="predicted"/>
<protein>
    <submittedName>
        <fullName evidence="2">Uncharacterized protein</fullName>
    </submittedName>
</protein>